<keyword evidence="2" id="KW-1185">Reference proteome</keyword>
<accession>A0ACA9PRD5</accession>
<dbReference type="Proteomes" id="UP000789920">
    <property type="component" value="Unassembled WGS sequence"/>
</dbReference>
<organism evidence="1 2">
    <name type="scientific">Racocetra persica</name>
    <dbReference type="NCBI Taxonomy" id="160502"/>
    <lineage>
        <taxon>Eukaryota</taxon>
        <taxon>Fungi</taxon>
        <taxon>Fungi incertae sedis</taxon>
        <taxon>Mucoromycota</taxon>
        <taxon>Glomeromycotina</taxon>
        <taxon>Glomeromycetes</taxon>
        <taxon>Diversisporales</taxon>
        <taxon>Gigasporaceae</taxon>
        <taxon>Racocetra</taxon>
    </lineage>
</organism>
<evidence type="ECO:0000313" key="2">
    <source>
        <dbReference type="Proteomes" id="UP000789920"/>
    </source>
</evidence>
<reference evidence="1" key="1">
    <citation type="submission" date="2021-06" db="EMBL/GenBank/DDBJ databases">
        <authorList>
            <person name="Kallberg Y."/>
            <person name="Tangrot J."/>
            <person name="Rosling A."/>
        </authorList>
    </citation>
    <scope>NUCLEOTIDE SEQUENCE</scope>
    <source>
        <strain evidence="1">MA461A</strain>
    </source>
</reference>
<evidence type="ECO:0000313" key="1">
    <source>
        <dbReference type="EMBL" id="CAG8713223.1"/>
    </source>
</evidence>
<protein>
    <submittedName>
        <fullName evidence="1">472_t:CDS:1</fullName>
    </submittedName>
</protein>
<proteinExistence type="predicted"/>
<name>A0ACA9PRD5_9GLOM</name>
<sequence length="88" mass="10307">SENHSSDESETSNLSNNNNNLRNLKVPRLSKEFLKWDSSWPKKFSWIYREVDAQTNLMFCHWYQEAGKLNSFTSTQSIEAQADIQTSF</sequence>
<gene>
    <name evidence="1" type="ORF">RPERSI_LOCUS10694</name>
</gene>
<feature type="non-terminal residue" evidence="1">
    <location>
        <position position="88"/>
    </location>
</feature>
<comment type="caution">
    <text evidence="1">The sequence shown here is derived from an EMBL/GenBank/DDBJ whole genome shotgun (WGS) entry which is preliminary data.</text>
</comment>
<dbReference type="EMBL" id="CAJVQC010021399">
    <property type="protein sequence ID" value="CAG8713223.1"/>
    <property type="molecule type" value="Genomic_DNA"/>
</dbReference>
<feature type="non-terminal residue" evidence="1">
    <location>
        <position position="1"/>
    </location>
</feature>